<dbReference type="InterPro" id="IPR002110">
    <property type="entry name" value="Ankyrin_rpt"/>
</dbReference>
<organism evidence="2 3">
    <name type="scientific">Dillenia turbinata</name>
    <dbReference type="NCBI Taxonomy" id="194707"/>
    <lineage>
        <taxon>Eukaryota</taxon>
        <taxon>Viridiplantae</taxon>
        <taxon>Streptophyta</taxon>
        <taxon>Embryophyta</taxon>
        <taxon>Tracheophyta</taxon>
        <taxon>Spermatophyta</taxon>
        <taxon>Magnoliopsida</taxon>
        <taxon>eudicotyledons</taxon>
        <taxon>Gunneridae</taxon>
        <taxon>Pentapetalae</taxon>
        <taxon>Dilleniales</taxon>
        <taxon>Dilleniaceae</taxon>
        <taxon>Dillenia</taxon>
    </lineage>
</organism>
<keyword evidence="3" id="KW-1185">Reference proteome</keyword>
<reference evidence="2 3" key="1">
    <citation type="submission" date="2023-12" db="EMBL/GenBank/DDBJ databases">
        <title>A high-quality genome assembly for Dillenia turbinata (Dilleniales).</title>
        <authorList>
            <person name="Chanderbali A."/>
        </authorList>
    </citation>
    <scope>NUCLEOTIDE SEQUENCE [LARGE SCALE GENOMIC DNA]</scope>
    <source>
        <strain evidence="2">LSX21</strain>
        <tissue evidence="2">Leaf</tissue>
    </source>
</reference>
<proteinExistence type="predicted"/>
<dbReference type="InterPro" id="IPR036770">
    <property type="entry name" value="Ankyrin_rpt-contain_sf"/>
</dbReference>
<keyword evidence="1" id="KW-0175">Coiled coil</keyword>
<dbReference type="Gene3D" id="1.25.40.20">
    <property type="entry name" value="Ankyrin repeat-containing domain"/>
    <property type="match status" value="1"/>
</dbReference>
<dbReference type="SUPFAM" id="SSF48403">
    <property type="entry name" value="Ankyrin repeat"/>
    <property type="match status" value="1"/>
</dbReference>
<feature type="coiled-coil region" evidence="1">
    <location>
        <begin position="196"/>
        <end position="231"/>
    </location>
</feature>
<accession>A0AAN8Z9N8</accession>
<dbReference type="Pfam" id="PF00023">
    <property type="entry name" value="Ank"/>
    <property type="match status" value="1"/>
</dbReference>
<dbReference type="AlphaFoldDB" id="A0AAN8Z9N8"/>
<evidence type="ECO:0000313" key="3">
    <source>
        <dbReference type="Proteomes" id="UP001370490"/>
    </source>
</evidence>
<sequence>MDYKSMNHGERRKRERALALSCIERGYEIDLLRAIEDGEIIVVTDMIEEDSSVLVQTAVYDKLSALHVAGAYSQIPILSMLSIDLLVPIVQATLSEAHSSTVAASLGFARFVSIRDKNGVTPIHLILAARHRQPSCVRILLDNGVLVCCATDRLQIDTSERSPYVVALKHKHGRCASLMNPSSAGSLVSPSALKFIRELKSKVTILECALREANKEKVECALREANKEEEKPILKGAVYSQPYPDPSDIVFDDTTSKASNIKAHFPLCRSTIKQLVVAKTITKTEVKTSSKPKKSIKFRNFSEGSSRFKGLAHLGNWVVGRAAK</sequence>
<dbReference type="Proteomes" id="UP001370490">
    <property type="component" value="Unassembled WGS sequence"/>
</dbReference>
<evidence type="ECO:0000313" key="2">
    <source>
        <dbReference type="EMBL" id="KAK6925608.1"/>
    </source>
</evidence>
<protein>
    <submittedName>
        <fullName evidence="2">Uncharacterized protein</fullName>
    </submittedName>
</protein>
<evidence type="ECO:0000256" key="1">
    <source>
        <dbReference type="SAM" id="Coils"/>
    </source>
</evidence>
<gene>
    <name evidence="2" type="ORF">RJ641_007327</name>
</gene>
<name>A0AAN8Z9N8_9MAGN</name>
<comment type="caution">
    <text evidence="2">The sequence shown here is derived from an EMBL/GenBank/DDBJ whole genome shotgun (WGS) entry which is preliminary data.</text>
</comment>
<dbReference type="EMBL" id="JBAMMX010000015">
    <property type="protein sequence ID" value="KAK6925608.1"/>
    <property type="molecule type" value="Genomic_DNA"/>
</dbReference>